<evidence type="ECO:0000313" key="2">
    <source>
        <dbReference type="EMBL" id="KAD0306340.1"/>
    </source>
</evidence>
<keyword evidence="3" id="KW-1185">Reference proteome</keyword>
<name>A0A5N6LBW9_9ASTR</name>
<evidence type="ECO:0000313" key="3">
    <source>
        <dbReference type="Proteomes" id="UP000326396"/>
    </source>
</evidence>
<gene>
    <name evidence="2" type="ORF">E3N88_44472</name>
</gene>
<sequence>MRHSSRDSYIRPTTPRARETSLRPTCNTQYRKISTTSMSDQKRQPQTRAEKASQGLKHKHHPSEAILLLHVHRLFCYAGFDNDPSAGSPTETLLRLLLPLNDKVQWNSRDVARAANRPRRHDPNTSPDHSIGRSDGRQIAPPTKNGHAPPPIESRKSSQSVNPYYVWTLACFEHSNFFKVTTPEARPGQLRLGSIAGKRRRVNRCTPEGGPADPTPKSNYELFNCNNLNIRYWSWNYRGLLAPDLPSNGSSLRDLDCTHSNYQTRLSPVLLFIVTTSPCQDWVICAPAAFLDVW</sequence>
<dbReference type="PANTHER" id="PTHR47188">
    <property type="entry name" value="PROTEIN TAR1"/>
    <property type="match status" value="1"/>
</dbReference>
<accession>A0A5N6LBW9</accession>
<dbReference type="Proteomes" id="UP000326396">
    <property type="component" value="Unassembled WGS sequence"/>
</dbReference>
<dbReference type="OrthoDB" id="1747337at2759"/>
<dbReference type="GO" id="GO:0043457">
    <property type="term" value="P:regulation of cellular respiration"/>
    <property type="evidence" value="ECO:0007669"/>
    <property type="project" value="InterPro"/>
</dbReference>
<proteinExistence type="predicted"/>
<dbReference type="PANTHER" id="PTHR47188:SF1">
    <property type="entry name" value="PROTEIN TAR1"/>
    <property type="match status" value="1"/>
</dbReference>
<dbReference type="AlphaFoldDB" id="A0A5N6LBW9"/>
<feature type="compositionally biased region" description="Basic and acidic residues" evidence="1">
    <location>
        <begin position="40"/>
        <end position="51"/>
    </location>
</feature>
<protein>
    <submittedName>
        <fullName evidence="2">Uncharacterized protein</fullName>
    </submittedName>
</protein>
<dbReference type="EMBL" id="SZYD01001789">
    <property type="protein sequence ID" value="KAD0306340.1"/>
    <property type="molecule type" value="Genomic_DNA"/>
</dbReference>
<feature type="region of interest" description="Disordered" evidence="1">
    <location>
        <begin position="1"/>
        <end position="59"/>
    </location>
</feature>
<evidence type="ECO:0000256" key="1">
    <source>
        <dbReference type="SAM" id="MobiDB-lite"/>
    </source>
</evidence>
<organism evidence="2 3">
    <name type="scientific">Mikania micrantha</name>
    <name type="common">bitter vine</name>
    <dbReference type="NCBI Taxonomy" id="192012"/>
    <lineage>
        <taxon>Eukaryota</taxon>
        <taxon>Viridiplantae</taxon>
        <taxon>Streptophyta</taxon>
        <taxon>Embryophyta</taxon>
        <taxon>Tracheophyta</taxon>
        <taxon>Spermatophyta</taxon>
        <taxon>Magnoliopsida</taxon>
        <taxon>eudicotyledons</taxon>
        <taxon>Gunneridae</taxon>
        <taxon>Pentapetalae</taxon>
        <taxon>asterids</taxon>
        <taxon>campanulids</taxon>
        <taxon>Asterales</taxon>
        <taxon>Asteraceae</taxon>
        <taxon>Asteroideae</taxon>
        <taxon>Heliantheae alliance</taxon>
        <taxon>Eupatorieae</taxon>
        <taxon>Mikania</taxon>
    </lineage>
</organism>
<comment type="caution">
    <text evidence="2">The sequence shown here is derived from an EMBL/GenBank/DDBJ whole genome shotgun (WGS) entry which is preliminary data.</text>
</comment>
<reference evidence="2 3" key="1">
    <citation type="submission" date="2019-05" db="EMBL/GenBank/DDBJ databases">
        <title>Mikania micrantha, genome provides insights into the molecular mechanism of rapid growth.</title>
        <authorList>
            <person name="Liu B."/>
        </authorList>
    </citation>
    <scope>NUCLEOTIDE SEQUENCE [LARGE SCALE GENOMIC DNA]</scope>
    <source>
        <strain evidence="2">NLD-2019</strain>
        <tissue evidence="2">Leaf</tissue>
    </source>
</reference>
<dbReference type="InterPro" id="IPR044792">
    <property type="entry name" value="TAR1"/>
</dbReference>
<feature type="region of interest" description="Disordered" evidence="1">
    <location>
        <begin position="112"/>
        <end position="157"/>
    </location>
</feature>
<feature type="compositionally biased region" description="Polar residues" evidence="1">
    <location>
        <begin position="22"/>
        <end position="39"/>
    </location>
</feature>